<accession>A0ABR4J503</accession>
<keyword evidence="3" id="KW-0813">Transport</keyword>
<keyword evidence="6 7" id="KW-0472">Membrane</keyword>
<keyword evidence="9" id="KW-1185">Reference proteome</keyword>
<proteinExistence type="inferred from homology"/>
<gene>
    <name evidence="8" type="ORF">BJY01DRAFT_253124</name>
</gene>
<organism evidence="8 9">
    <name type="scientific">Aspergillus pseudoustus</name>
    <dbReference type="NCBI Taxonomy" id="1810923"/>
    <lineage>
        <taxon>Eukaryota</taxon>
        <taxon>Fungi</taxon>
        <taxon>Dikarya</taxon>
        <taxon>Ascomycota</taxon>
        <taxon>Pezizomycotina</taxon>
        <taxon>Eurotiomycetes</taxon>
        <taxon>Eurotiomycetidae</taxon>
        <taxon>Eurotiales</taxon>
        <taxon>Aspergillaceae</taxon>
        <taxon>Aspergillus</taxon>
        <taxon>Aspergillus subgen. Nidulantes</taxon>
    </lineage>
</organism>
<name>A0ABR4J503_9EURO</name>
<evidence type="ECO:0000256" key="5">
    <source>
        <dbReference type="ARBA" id="ARBA00022989"/>
    </source>
</evidence>
<evidence type="ECO:0000256" key="7">
    <source>
        <dbReference type="SAM" id="Phobius"/>
    </source>
</evidence>
<protein>
    <submittedName>
        <fullName evidence="8">Major facilitator superfamily domain-containing protein</fullName>
    </submittedName>
</protein>
<dbReference type="Proteomes" id="UP001610446">
    <property type="component" value="Unassembled WGS sequence"/>
</dbReference>
<evidence type="ECO:0000256" key="1">
    <source>
        <dbReference type="ARBA" id="ARBA00004141"/>
    </source>
</evidence>
<evidence type="ECO:0000256" key="4">
    <source>
        <dbReference type="ARBA" id="ARBA00022692"/>
    </source>
</evidence>
<reference evidence="8 9" key="1">
    <citation type="submission" date="2024-07" db="EMBL/GenBank/DDBJ databases">
        <title>Section-level genome sequencing and comparative genomics of Aspergillus sections Usti and Cavernicolus.</title>
        <authorList>
            <consortium name="Lawrence Berkeley National Laboratory"/>
            <person name="Nybo J.L."/>
            <person name="Vesth T.C."/>
            <person name="Theobald S."/>
            <person name="Frisvad J.C."/>
            <person name="Larsen T.O."/>
            <person name="Kjaerboelling I."/>
            <person name="Rothschild-Mancinelli K."/>
            <person name="Lyhne E.K."/>
            <person name="Kogle M.E."/>
            <person name="Barry K."/>
            <person name="Clum A."/>
            <person name="Na H."/>
            <person name="Ledsgaard L."/>
            <person name="Lin J."/>
            <person name="Lipzen A."/>
            <person name="Kuo A."/>
            <person name="Riley R."/>
            <person name="Mondo S."/>
            <person name="Labutti K."/>
            <person name="Haridas S."/>
            <person name="Pangalinan J."/>
            <person name="Salamov A.A."/>
            <person name="Simmons B.A."/>
            <person name="Magnuson J.K."/>
            <person name="Chen J."/>
            <person name="Drula E."/>
            <person name="Henrissat B."/>
            <person name="Wiebenga A."/>
            <person name="Lubbers R.J."/>
            <person name="Gomes A.C."/>
            <person name="Makela M.R."/>
            <person name="Stajich J."/>
            <person name="Grigoriev I.V."/>
            <person name="Mortensen U.H."/>
            <person name="De Vries R.P."/>
            <person name="Baker S.E."/>
            <person name="Andersen M.R."/>
        </authorList>
    </citation>
    <scope>NUCLEOTIDE SEQUENCE [LARGE SCALE GENOMIC DNA]</scope>
    <source>
        <strain evidence="8 9">CBS 123904</strain>
    </source>
</reference>
<dbReference type="SUPFAM" id="SSF103473">
    <property type="entry name" value="MFS general substrate transporter"/>
    <property type="match status" value="1"/>
</dbReference>
<keyword evidence="4 7" id="KW-0812">Transmembrane</keyword>
<evidence type="ECO:0000256" key="6">
    <source>
        <dbReference type="ARBA" id="ARBA00023136"/>
    </source>
</evidence>
<dbReference type="InterPro" id="IPR036259">
    <property type="entry name" value="MFS_trans_sf"/>
</dbReference>
<dbReference type="PANTHER" id="PTHR23501:SF12">
    <property type="entry name" value="MAJOR FACILITATOR SUPERFAMILY (MFS) PROFILE DOMAIN-CONTAINING PROTEIN-RELATED"/>
    <property type="match status" value="1"/>
</dbReference>
<evidence type="ECO:0000256" key="2">
    <source>
        <dbReference type="ARBA" id="ARBA00007520"/>
    </source>
</evidence>
<comment type="similarity">
    <text evidence="2">Belongs to the major facilitator superfamily. TCR/Tet family.</text>
</comment>
<feature type="transmembrane region" description="Helical" evidence="7">
    <location>
        <begin position="388"/>
        <end position="406"/>
    </location>
</feature>
<evidence type="ECO:0000256" key="3">
    <source>
        <dbReference type="ARBA" id="ARBA00022448"/>
    </source>
</evidence>
<feature type="transmembrane region" description="Helical" evidence="7">
    <location>
        <begin position="278"/>
        <end position="294"/>
    </location>
</feature>
<dbReference type="PANTHER" id="PTHR23501">
    <property type="entry name" value="MAJOR FACILITATOR SUPERFAMILY"/>
    <property type="match status" value="1"/>
</dbReference>
<feature type="transmembrane region" description="Helical" evidence="7">
    <location>
        <begin position="186"/>
        <end position="208"/>
    </location>
</feature>
<dbReference type="Pfam" id="PF07690">
    <property type="entry name" value="MFS_1"/>
    <property type="match status" value="1"/>
</dbReference>
<sequence length="414" mass="44374">MSAAAASLLWGKVFAHFNTKWTYIISVLLFEVGSALCGGAPNMDTLIVGRAWSSAPLIGEGFAQSSVGWRWAFYINLVVGAACAPVYLFLIPNIDPRKGAGLMGRAREIDVVGGTLNIGAFGSGTMAISFGGITWAWGSAHIIALFICSGVLFALLAIQQISVIFTTAERRLVPVEFFKSRTMLMLFAATSAARTATFIPIYMIPLFFQFTRGEDAFDTGVRLLPFIVLCIFAIVVNGAAMSAFGYYMPWYTVGGALVLIGGALFYSTVDTTTPVANIYGYSAITGLGSGMYLQTRFSIAQASVERTRVTDGSSFITCSQVVGSTIALAIANSVFLNEAQDNVVRILPDISRQEVQTVISGASELVEGLTEDLRREVEEGIVSAMGDTYIPVITAGALTLVLSLFMKMGRLFKK</sequence>
<evidence type="ECO:0000313" key="9">
    <source>
        <dbReference type="Proteomes" id="UP001610446"/>
    </source>
</evidence>
<dbReference type="Gene3D" id="1.20.1250.20">
    <property type="entry name" value="MFS general substrate transporter like domains"/>
    <property type="match status" value="2"/>
</dbReference>
<keyword evidence="5 7" id="KW-1133">Transmembrane helix</keyword>
<dbReference type="InterPro" id="IPR011701">
    <property type="entry name" value="MFS"/>
</dbReference>
<feature type="transmembrane region" description="Helical" evidence="7">
    <location>
        <begin position="143"/>
        <end position="165"/>
    </location>
</feature>
<feature type="transmembrane region" description="Helical" evidence="7">
    <location>
        <begin position="71"/>
        <end position="90"/>
    </location>
</feature>
<comment type="caution">
    <text evidence="8">The sequence shown here is derived from an EMBL/GenBank/DDBJ whole genome shotgun (WGS) entry which is preliminary data.</text>
</comment>
<feature type="transmembrane region" description="Helical" evidence="7">
    <location>
        <begin position="111"/>
        <end position="137"/>
    </location>
</feature>
<feature type="transmembrane region" description="Helical" evidence="7">
    <location>
        <begin position="315"/>
        <end position="335"/>
    </location>
</feature>
<feature type="transmembrane region" description="Helical" evidence="7">
    <location>
        <begin position="247"/>
        <end position="266"/>
    </location>
</feature>
<dbReference type="EMBL" id="JBFXLU010000225">
    <property type="protein sequence ID" value="KAL2834132.1"/>
    <property type="molecule type" value="Genomic_DNA"/>
</dbReference>
<comment type="subcellular location">
    <subcellularLocation>
        <location evidence="1">Membrane</location>
        <topology evidence="1">Multi-pass membrane protein</topology>
    </subcellularLocation>
</comment>
<feature type="transmembrane region" description="Helical" evidence="7">
    <location>
        <begin position="220"/>
        <end position="240"/>
    </location>
</feature>
<evidence type="ECO:0000313" key="8">
    <source>
        <dbReference type="EMBL" id="KAL2834132.1"/>
    </source>
</evidence>